<keyword evidence="7" id="KW-0560">Oxidoreductase</keyword>
<evidence type="ECO:0000256" key="7">
    <source>
        <dbReference type="ARBA" id="ARBA00023002"/>
    </source>
</evidence>
<evidence type="ECO:0000256" key="3">
    <source>
        <dbReference type="ARBA" id="ARBA00022617"/>
    </source>
</evidence>
<gene>
    <name evidence="12" type="ORF">Tsubulata_051334</name>
</gene>
<dbReference type="InterPro" id="IPR017972">
    <property type="entry name" value="Cyt_P450_CS"/>
</dbReference>
<dbReference type="GO" id="GO:0004497">
    <property type="term" value="F:monooxygenase activity"/>
    <property type="evidence" value="ECO:0007669"/>
    <property type="project" value="UniProtKB-KW"/>
</dbReference>
<comment type="cofactor">
    <cofactor evidence="11">
        <name>heme</name>
        <dbReference type="ChEBI" id="CHEBI:30413"/>
    </cofactor>
</comment>
<evidence type="ECO:0000256" key="6">
    <source>
        <dbReference type="ARBA" id="ARBA00022989"/>
    </source>
</evidence>
<dbReference type="InterPro" id="IPR050651">
    <property type="entry name" value="Plant_Cytochrome_P450_Monoox"/>
</dbReference>
<dbReference type="PANTHER" id="PTHR47947">
    <property type="entry name" value="CYTOCHROME P450 82C3-RELATED"/>
    <property type="match status" value="1"/>
</dbReference>
<keyword evidence="6" id="KW-1133">Transmembrane helix</keyword>
<dbReference type="InterPro" id="IPR001128">
    <property type="entry name" value="Cyt_P450"/>
</dbReference>
<organism evidence="12 13">
    <name type="scientific">Turnera subulata</name>
    <dbReference type="NCBI Taxonomy" id="218843"/>
    <lineage>
        <taxon>Eukaryota</taxon>
        <taxon>Viridiplantae</taxon>
        <taxon>Streptophyta</taxon>
        <taxon>Embryophyta</taxon>
        <taxon>Tracheophyta</taxon>
        <taxon>Spermatophyta</taxon>
        <taxon>Magnoliopsida</taxon>
        <taxon>eudicotyledons</taxon>
        <taxon>Gunneridae</taxon>
        <taxon>Pentapetalae</taxon>
        <taxon>rosids</taxon>
        <taxon>fabids</taxon>
        <taxon>Malpighiales</taxon>
        <taxon>Passifloraceae</taxon>
        <taxon>Turnera</taxon>
    </lineage>
</organism>
<dbReference type="CDD" id="cd20653">
    <property type="entry name" value="CYP81"/>
    <property type="match status" value="1"/>
</dbReference>
<dbReference type="Proteomes" id="UP001141552">
    <property type="component" value="Unassembled WGS sequence"/>
</dbReference>
<evidence type="ECO:0000256" key="4">
    <source>
        <dbReference type="ARBA" id="ARBA00022692"/>
    </source>
</evidence>
<dbReference type="SUPFAM" id="SSF48264">
    <property type="entry name" value="Cytochrome P450"/>
    <property type="match status" value="2"/>
</dbReference>
<name>A0A9Q0JKP4_9ROSI</name>
<evidence type="ECO:0000313" key="13">
    <source>
        <dbReference type="Proteomes" id="UP001141552"/>
    </source>
</evidence>
<dbReference type="OrthoDB" id="1055148at2759"/>
<comment type="subcellular location">
    <subcellularLocation>
        <location evidence="1">Membrane</location>
        <topology evidence="1">Single-pass membrane protein</topology>
    </subcellularLocation>
</comment>
<evidence type="ECO:0000256" key="10">
    <source>
        <dbReference type="ARBA" id="ARBA00023136"/>
    </source>
</evidence>
<dbReference type="InterPro" id="IPR036396">
    <property type="entry name" value="Cyt_P450_sf"/>
</dbReference>
<dbReference type="InterPro" id="IPR002401">
    <property type="entry name" value="Cyt_P450_E_grp-I"/>
</dbReference>
<feature type="binding site" description="axial binding residue" evidence="11">
    <location>
        <position position="437"/>
    </location>
    <ligand>
        <name>heme</name>
        <dbReference type="ChEBI" id="CHEBI:30413"/>
    </ligand>
    <ligandPart>
        <name>Fe</name>
        <dbReference type="ChEBI" id="CHEBI:18248"/>
    </ligandPart>
</feature>
<dbReference type="EMBL" id="JAKUCV010001723">
    <property type="protein sequence ID" value="KAJ4845308.1"/>
    <property type="molecule type" value="Genomic_DNA"/>
</dbReference>
<dbReference type="GO" id="GO:0020037">
    <property type="term" value="F:heme binding"/>
    <property type="evidence" value="ECO:0007669"/>
    <property type="project" value="InterPro"/>
</dbReference>
<evidence type="ECO:0000256" key="9">
    <source>
        <dbReference type="ARBA" id="ARBA00023033"/>
    </source>
</evidence>
<dbReference type="FunFam" id="1.10.630.10:FF:000023">
    <property type="entry name" value="Cytochrome P450 family protein"/>
    <property type="match status" value="1"/>
</dbReference>
<evidence type="ECO:0000256" key="1">
    <source>
        <dbReference type="ARBA" id="ARBA00004167"/>
    </source>
</evidence>
<evidence type="ECO:0008006" key="14">
    <source>
        <dbReference type="Google" id="ProtNLM"/>
    </source>
</evidence>
<keyword evidence="5 11" id="KW-0479">Metal-binding</keyword>
<keyword evidence="9" id="KW-0503">Monooxygenase</keyword>
<reference evidence="12" key="2">
    <citation type="journal article" date="2023" name="Plants (Basel)">
        <title>Annotation of the Turnera subulata (Passifloraceae) Draft Genome Reveals the S-Locus Evolved after the Divergence of Turneroideae from Passifloroideae in a Stepwise Manner.</title>
        <authorList>
            <person name="Henning P.M."/>
            <person name="Roalson E.H."/>
            <person name="Mir W."/>
            <person name="McCubbin A.G."/>
            <person name="Shore J.S."/>
        </authorList>
    </citation>
    <scope>NUCLEOTIDE SEQUENCE</scope>
    <source>
        <strain evidence="12">F60SS</strain>
    </source>
</reference>
<evidence type="ECO:0000256" key="8">
    <source>
        <dbReference type="ARBA" id="ARBA00023004"/>
    </source>
</evidence>
<dbReference type="PRINTS" id="PR00385">
    <property type="entry name" value="P450"/>
</dbReference>
<keyword evidence="13" id="KW-1185">Reference proteome</keyword>
<dbReference type="AlphaFoldDB" id="A0A9Q0JKP4"/>
<keyword evidence="4" id="KW-0812">Transmembrane</keyword>
<keyword evidence="8 11" id="KW-0408">Iron</keyword>
<protein>
    <recommendedName>
        <fullName evidence="14">Cytochrome P450</fullName>
    </recommendedName>
</protein>
<feature type="non-terminal residue" evidence="12">
    <location>
        <position position="1"/>
    </location>
</feature>
<dbReference type="GO" id="GO:0016705">
    <property type="term" value="F:oxidoreductase activity, acting on paired donors, with incorporation or reduction of molecular oxygen"/>
    <property type="evidence" value="ECO:0007669"/>
    <property type="project" value="InterPro"/>
</dbReference>
<evidence type="ECO:0000256" key="11">
    <source>
        <dbReference type="PIRSR" id="PIRSR602401-1"/>
    </source>
</evidence>
<comment type="caution">
    <text evidence="12">The sequence shown here is derived from an EMBL/GenBank/DDBJ whole genome shotgun (WGS) entry which is preliminary data.</text>
</comment>
<dbReference type="PANTHER" id="PTHR47947:SF62">
    <property type="entry name" value="CYTOCHROME P450, FAMILY 81, SUBFAMILY D, POLYPEPTIDE 5"/>
    <property type="match status" value="1"/>
</dbReference>
<comment type="similarity">
    <text evidence="2">Belongs to the cytochrome P450 family.</text>
</comment>
<evidence type="ECO:0000256" key="2">
    <source>
        <dbReference type="ARBA" id="ARBA00010617"/>
    </source>
</evidence>
<dbReference type="Gene3D" id="1.10.630.10">
    <property type="entry name" value="Cytochrome P450"/>
    <property type="match status" value="2"/>
</dbReference>
<dbReference type="GO" id="GO:0016020">
    <property type="term" value="C:membrane"/>
    <property type="evidence" value="ECO:0007669"/>
    <property type="project" value="UniProtKB-SubCell"/>
</dbReference>
<dbReference type="PROSITE" id="PS00086">
    <property type="entry name" value="CYTOCHROME_P450"/>
    <property type="match status" value="1"/>
</dbReference>
<evidence type="ECO:0000256" key="5">
    <source>
        <dbReference type="ARBA" id="ARBA00022723"/>
    </source>
</evidence>
<dbReference type="GO" id="GO:0005506">
    <property type="term" value="F:iron ion binding"/>
    <property type="evidence" value="ECO:0007669"/>
    <property type="project" value="InterPro"/>
</dbReference>
<proteinExistence type="inferred from homology"/>
<sequence length="812" mass="92974">MESMLLPSLLSIFFLVYLVLKSWLQITRKQQHSLPPSPRALPIIGHLHLMKKPIHRTLQSLSQKYGPIMSLRFCSRPVLVLSSPAAVQECFTNNDIIFANRPPLLISKYLNYNCTTLVAANYGEHWRNLRRISAIEIFSSTRLKSFRGIREDEVKILLRKLYHASKHGFSKVGLRSMFMDMTYNIIMRMVAGKRYYGEDVKDIEEAREFKDIMQEYSDCAGMSNLVDFFPVLKWVGCNGFVKRLVRLSQRMDLFMQNLIEEHRANIDGNTMINHLLALQESQPEYYTDEIIKGFVLVMLLGGTKSSSVALEWALSNLLNHPDVLGKAKLELETQVGQDRLVNESDLPNLPYLQMIIHENLRLYPVTPLLVPHMSSTDCTIGGYYVPSGTMLFVNTWAVHRDPAVWEDPTSFKPERFVNGKCTEKHMFLPFGMGRRACPGDGLGNKVMNLALGSLIQCFDWERNGESFINMDEMAAITMCKVEPLEAMCRARGNLNNILVLLYLLLKSRKQKHNLPPSPPALPIIGHLHLMKKPIHRTMQSLSQKYGPIISFRFGSRSILVLSSPSAVQECFTKNDIVFANRPPLLISKYLNYNCTTLVATNYGEHWRNLRRISAIEIFSSARLRTFRGIREDEVKILLRKLYHASKHGFSKVGLRSVLMDMTYNSIMRMVAGKRYYGEDVEDVEGAREFKGIIREYTKYAGMANLGDCFPVLERLIGCNGFVKKLVKLSNRMDLFMQNLIEEHRANYKDGNTMIDHLLALQESQPEYYTDGIIKGFILELINMDEFAAVTMSKVEPLEAMCRARQNLDKLLS</sequence>
<reference evidence="12" key="1">
    <citation type="submission" date="2022-02" db="EMBL/GenBank/DDBJ databases">
        <authorList>
            <person name="Henning P.M."/>
            <person name="McCubbin A.G."/>
            <person name="Shore J.S."/>
        </authorList>
    </citation>
    <scope>NUCLEOTIDE SEQUENCE</scope>
    <source>
        <strain evidence="12">F60SS</strain>
        <tissue evidence="12">Leaves</tissue>
    </source>
</reference>
<dbReference type="Pfam" id="PF00067">
    <property type="entry name" value="p450"/>
    <property type="match status" value="2"/>
</dbReference>
<accession>A0A9Q0JKP4</accession>
<keyword evidence="3 11" id="KW-0349">Heme</keyword>
<dbReference type="PRINTS" id="PR00463">
    <property type="entry name" value="EP450I"/>
</dbReference>
<keyword evidence="10" id="KW-0472">Membrane</keyword>
<evidence type="ECO:0000313" key="12">
    <source>
        <dbReference type="EMBL" id="KAJ4845308.1"/>
    </source>
</evidence>